<proteinExistence type="predicted"/>
<keyword evidence="1" id="KW-0175">Coiled coil</keyword>
<name>A0AAD5VWT0_9AGAR</name>
<sequence>MRRTQSTKHAARPSLPLTSNDLGVLREGTETNEDILRRQLLEKDRENDKLMTQLQLLQAQLAQRPPVEHLQALEKEYKNLDLLLQGTQRENERCMAELERAKQREKVLEQALAKLAGENWQSSLDIAPASITTRLGHTRANSLTGSPLSVTSPAAQVPTPTSIRSPQVKSEESVVDRQQALAHIEQVRLLILGMEQRLQTREEKLVKTVDRAEGEGRRFDQLRKEISAGMD</sequence>
<reference evidence="3" key="1">
    <citation type="submission" date="2022-07" db="EMBL/GenBank/DDBJ databases">
        <title>Genome Sequence of Leucocoprinus birnbaumii.</title>
        <authorList>
            <person name="Buettner E."/>
        </authorList>
    </citation>
    <scope>NUCLEOTIDE SEQUENCE</scope>
    <source>
        <strain evidence="3">VT141</strain>
    </source>
</reference>
<organism evidence="3 4">
    <name type="scientific">Leucocoprinus birnbaumii</name>
    <dbReference type="NCBI Taxonomy" id="56174"/>
    <lineage>
        <taxon>Eukaryota</taxon>
        <taxon>Fungi</taxon>
        <taxon>Dikarya</taxon>
        <taxon>Basidiomycota</taxon>
        <taxon>Agaricomycotina</taxon>
        <taxon>Agaricomycetes</taxon>
        <taxon>Agaricomycetidae</taxon>
        <taxon>Agaricales</taxon>
        <taxon>Agaricineae</taxon>
        <taxon>Agaricaceae</taxon>
        <taxon>Leucocoprinus</taxon>
    </lineage>
</organism>
<protein>
    <submittedName>
        <fullName evidence="3">Uncharacterized protein</fullName>
    </submittedName>
</protein>
<dbReference type="AlphaFoldDB" id="A0AAD5VWT0"/>
<feature type="region of interest" description="Disordered" evidence="2">
    <location>
        <begin position="1"/>
        <end position="21"/>
    </location>
</feature>
<evidence type="ECO:0000256" key="2">
    <source>
        <dbReference type="SAM" id="MobiDB-lite"/>
    </source>
</evidence>
<evidence type="ECO:0000256" key="1">
    <source>
        <dbReference type="SAM" id="Coils"/>
    </source>
</evidence>
<feature type="region of interest" description="Disordered" evidence="2">
    <location>
        <begin position="144"/>
        <end position="163"/>
    </location>
</feature>
<keyword evidence="4" id="KW-1185">Reference proteome</keyword>
<feature type="coiled-coil region" evidence="1">
    <location>
        <begin position="40"/>
        <end position="118"/>
    </location>
</feature>
<feature type="compositionally biased region" description="Basic residues" evidence="2">
    <location>
        <begin position="1"/>
        <end position="11"/>
    </location>
</feature>
<evidence type="ECO:0000313" key="3">
    <source>
        <dbReference type="EMBL" id="KAJ3572151.1"/>
    </source>
</evidence>
<dbReference type="EMBL" id="JANIEX010000154">
    <property type="protein sequence ID" value="KAJ3572151.1"/>
    <property type="molecule type" value="Genomic_DNA"/>
</dbReference>
<comment type="caution">
    <text evidence="3">The sequence shown here is derived from an EMBL/GenBank/DDBJ whole genome shotgun (WGS) entry which is preliminary data.</text>
</comment>
<gene>
    <name evidence="3" type="ORF">NP233_g3278</name>
</gene>
<evidence type="ECO:0000313" key="4">
    <source>
        <dbReference type="Proteomes" id="UP001213000"/>
    </source>
</evidence>
<accession>A0AAD5VWT0</accession>
<dbReference type="Proteomes" id="UP001213000">
    <property type="component" value="Unassembled WGS sequence"/>
</dbReference>